<dbReference type="SUPFAM" id="SSF57783">
    <property type="entry name" value="Zinc beta-ribbon"/>
    <property type="match status" value="1"/>
</dbReference>
<dbReference type="GO" id="GO:0003899">
    <property type="term" value="F:DNA-directed RNA polymerase activity"/>
    <property type="evidence" value="ECO:0007669"/>
    <property type="project" value="UniProtKB-UniRule"/>
</dbReference>
<comment type="subunit">
    <text evidence="12">Monomer. Interacts with DnaB.</text>
</comment>
<dbReference type="NCBIfam" id="TIGR01391">
    <property type="entry name" value="dnaG"/>
    <property type="match status" value="1"/>
</dbReference>
<dbReference type="GO" id="GO:0000428">
    <property type="term" value="C:DNA-directed RNA polymerase complex"/>
    <property type="evidence" value="ECO:0007669"/>
    <property type="project" value="UniProtKB-KW"/>
</dbReference>
<keyword evidence="2 12" id="KW-0639">Primosome</keyword>
<dbReference type="PIRSF" id="PIRSF002811">
    <property type="entry name" value="DnaG"/>
    <property type="match status" value="1"/>
</dbReference>
<evidence type="ECO:0000256" key="1">
    <source>
        <dbReference type="ARBA" id="ARBA00022478"/>
    </source>
</evidence>
<evidence type="ECO:0000256" key="15">
    <source>
        <dbReference type="SAM" id="MobiDB-lite"/>
    </source>
</evidence>
<organism evidence="17 18">
    <name type="scientific">Labilithrix luteola</name>
    <dbReference type="NCBI Taxonomy" id="1391654"/>
    <lineage>
        <taxon>Bacteria</taxon>
        <taxon>Pseudomonadati</taxon>
        <taxon>Myxococcota</taxon>
        <taxon>Polyangia</taxon>
        <taxon>Polyangiales</taxon>
        <taxon>Labilitrichaceae</taxon>
        <taxon>Labilithrix</taxon>
    </lineage>
</organism>
<keyword evidence="9" id="KW-0460">Magnesium</keyword>
<dbReference type="InterPro" id="IPR030846">
    <property type="entry name" value="DnaG_bac"/>
</dbReference>
<dbReference type="Proteomes" id="UP000064967">
    <property type="component" value="Chromosome"/>
</dbReference>
<evidence type="ECO:0000313" key="18">
    <source>
        <dbReference type="Proteomes" id="UP000064967"/>
    </source>
</evidence>
<keyword evidence="8 12" id="KW-0862">Zinc</keyword>
<dbReference type="InterPro" id="IPR006295">
    <property type="entry name" value="DNA_primase_DnaG"/>
</dbReference>
<dbReference type="PANTHER" id="PTHR30313">
    <property type="entry name" value="DNA PRIMASE"/>
    <property type="match status" value="1"/>
</dbReference>
<keyword evidence="4 12" id="KW-0548">Nucleotidyltransferase</keyword>
<dbReference type="GO" id="GO:1990077">
    <property type="term" value="C:primosome complex"/>
    <property type="evidence" value="ECO:0007669"/>
    <property type="project" value="UniProtKB-KW"/>
</dbReference>
<comment type="catalytic activity">
    <reaction evidence="12">
        <text>ssDNA + n NTP = ssDNA/pppN(pN)n-1 hybrid + (n-1) diphosphate.</text>
        <dbReference type="EC" id="2.7.7.101"/>
    </reaction>
</comment>
<dbReference type="InterPro" id="IPR036977">
    <property type="entry name" value="DNA_primase_Znf_CHC2"/>
</dbReference>
<dbReference type="STRING" id="1391654.AKJ09_08502"/>
<accession>A0A0K1Q7Y8</accession>
<keyword evidence="11 12" id="KW-0804">Transcription</keyword>
<evidence type="ECO:0000256" key="4">
    <source>
        <dbReference type="ARBA" id="ARBA00022695"/>
    </source>
</evidence>
<dbReference type="InterPro" id="IPR002694">
    <property type="entry name" value="Znf_CHC2"/>
</dbReference>
<dbReference type="AlphaFoldDB" id="A0A0K1Q7Y8"/>
<dbReference type="InterPro" id="IPR006171">
    <property type="entry name" value="TOPRIM_dom"/>
</dbReference>
<keyword evidence="3 12" id="KW-0808">Transferase</keyword>
<dbReference type="PROSITE" id="PS50880">
    <property type="entry name" value="TOPRIM"/>
    <property type="match status" value="1"/>
</dbReference>
<evidence type="ECO:0000256" key="7">
    <source>
        <dbReference type="ARBA" id="ARBA00022771"/>
    </source>
</evidence>
<comment type="domain">
    <text evidence="12">Contains an N-terminal zinc-binding domain, a central core domain that contains the primase activity, and a C-terminal DnaB-binding domain.</text>
</comment>
<protein>
    <recommendedName>
        <fullName evidence="12 13">DNA primase</fullName>
        <ecNumber evidence="12">2.7.7.101</ecNumber>
    </recommendedName>
</protein>
<comment type="similarity">
    <text evidence="12 13">Belongs to the DnaG primase family.</text>
</comment>
<name>A0A0K1Q7Y8_9BACT</name>
<dbReference type="GO" id="GO:0008270">
    <property type="term" value="F:zinc ion binding"/>
    <property type="evidence" value="ECO:0007669"/>
    <property type="project" value="UniProtKB-UniRule"/>
</dbReference>
<dbReference type="GO" id="GO:0005737">
    <property type="term" value="C:cytoplasm"/>
    <property type="evidence" value="ECO:0007669"/>
    <property type="project" value="TreeGrafter"/>
</dbReference>
<dbReference type="InterPro" id="IPR037068">
    <property type="entry name" value="DNA_primase_core_N_sf"/>
</dbReference>
<keyword evidence="6 12" id="KW-0479">Metal-binding</keyword>
<dbReference type="Gene3D" id="3.90.980.10">
    <property type="entry name" value="DNA primase, catalytic core, N-terminal domain"/>
    <property type="match status" value="1"/>
</dbReference>
<evidence type="ECO:0000256" key="9">
    <source>
        <dbReference type="ARBA" id="ARBA00022842"/>
    </source>
</evidence>
<dbReference type="RefSeq" id="WP_146652861.1">
    <property type="nucleotide sequence ID" value="NZ_CP012333.1"/>
</dbReference>
<dbReference type="GO" id="GO:0006269">
    <property type="term" value="P:DNA replication, synthesis of primer"/>
    <property type="evidence" value="ECO:0007669"/>
    <property type="project" value="UniProtKB-UniRule"/>
</dbReference>
<proteinExistence type="inferred from homology"/>
<evidence type="ECO:0000256" key="11">
    <source>
        <dbReference type="ARBA" id="ARBA00023163"/>
    </source>
</evidence>
<dbReference type="EMBL" id="CP012333">
    <property type="protein sequence ID" value="AKV01839.1"/>
    <property type="molecule type" value="Genomic_DNA"/>
</dbReference>
<evidence type="ECO:0000256" key="5">
    <source>
        <dbReference type="ARBA" id="ARBA00022705"/>
    </source>
</evidence>
<dbReference type="Pfam" id="PF08275">
    <property type="entry name" value="DNAG_N"/>
    <property type="match status" value="1"/>
</dbReference>
<evidence type="ECO:0000256" key="12">
    <source>
        <dbReference type="HAMAP-Rule" id="MF_00974"/>
    </source>
</evidence>
<evidence type="ECO:0000256" key="8">
    <source>
        <dbReference type="ARBA" id="ARBA00022833"/>
    </source>
</evidence>
<feature type="region of interest" description="Disordered" evidence="15">
    <location>
        <begin position="236"/>
        <end position="259"/>
    </location>
</feature>
<dbReference type="FunFam" id="3.90.580.10:FF:000001">
    <property type="entry name" value="DNA primase"/>
    <property type="match status" value="1"/>
</dbReference>
<evidence type="ECO:0000313" key="17">
    <source>
        <dbReference type="EMBL" id="AKV01839.1"/>
    </source>
</evidence>
<dbReference type="PANTHER" id="PTHR30313:SF2">
    <property type="entry name" value="DNA PRIMASE"/>
    <property type="match status" value="1"/>
</dbReference>
<dbReference type="KEGG" id="llu:AKJ09_08502"/>
<evidence type="ECO:0000256" key="10">
    <source>
        <dbReference type="ARBA" id="ARBA00023125"/>
    </source>
</evidence>
<dbReference type="Pfam" id="PF13155">
    <property type="entry name" value="Toprim_2"/>
    <property type="match status" value="1"/>
</dbReference>
<evidence type="ECO:0000256" key="2">
    <source>
        <dbReference type="ARBA" id="ARBA00022515"/>
    </source>
</evidence>
<evidence type="ECO:0000256" key="3">
    <source>
        <dbReference type="ARBA" id="ARBA00022679"/>
    </source>
</evidence>
<dbReference type="Pfam" id="PF01807">
    <property type="entry name" value="Zn_ribbon_DnaG"/>
    <property type="match status" value="1"/>
</dbReference>
<comment type="cofactor">
    <cofactor evidence="12 13 14">
        <name>Zn(2+)</name>
        <dbReference type="ChEBI" id="CHEBI:29105"/>
    </cofactor>
    <text evidence="12 13 14">Binds 1 zinc ion per monomer.</text>
</comment>
<gene>
    <name evidence="12" type="primary">dnaG</name>
    <name evidence="17" type="ORF">AKJ09_08502</name>
</gene>
<keyword evidence="5 12" id="KW-0235">DNA replication</keyword>
<evidence type="ECO:0000256" key="13">
    <source>
        <dbReference type="PIRNR" id="PIRNR002811"/>
    </source>
</evidence>
<evidence type="ECO:0000256" key="14">
    <source>
        <dbReference type="PIRSR" id="PIRSR002811-1"/>
    </source>
</evidence>
<sequence length="639" mass="70214">MISPETIALVRERTDILAVITEGVPSLKRRGRSWVGLCPFHKEKSPSFHVNPDRGFFHCFGCKESGSAIDFLMRHEGYTFPEAVRALAERAGIAIEETKGPGHFSEADRQKKAKEDLYAVNALAATFFEEQLRRHEHRNYAIEELGRRGLTPGTNKKVDEALQAFRIGYAPAAWDGLTAFLRAQGVSPVAAETVGLLVPRSSGSGYYDRFRHRLMFAVVDPQGRVVAFSGRALRDLPGTDSRDDKGGPPPKYINSPESPIYTKGQMLFGIHQARHSIRSEEAAVLVEGNFDVLSLHARGITNVVAPLGTAFTVEQAKLLKRFAPDVIFLFDGDAAGRKAVRLSRDAIRTAGMSARVAELPNGVDPDELSRDKGEQGVSDLLSRAKGMLEALIEMTLDESFTQADAYEKQARIQFVAKLLAEEEDPVVQAMAKGFTDMIAGRLDIVRSGEGAFQALERSVKGSLMKAEAERRAKAIASNEGQRLNADGSVPSRIAKRPPGAAERRAIVGILIEWPVLLDDHEVAEELSLLEGPAVMLIASLRRAYRSSEKSLDTEAFLTNVPAALRPFASERLADPATENETQAKGYLLDNANKLKRLLLSQEAAQIARETYRAQGDWETEQGLLREAAERLRAKHGLKP</sequence>
<evidence type="ECO:0000256" key="6">
    <source>
        <dbReference type="ARBA" id="ARBA00022723"/>
    </source>
</evidence>
<dbReference type="Gene3D" id="3.90.580.10">
    <property type="entry name" value="Zinc finger, CHC2-type domain"/>
    <property type="match status" value="1"/>
</dbReference>
<dbReference type="EC" id="2.7.7.101" evidence="12"/>
<dbReference type="CDD" id="cd03364">
    <property type="entry name" value="TOPRIM_DnaG_primases"/>
    <property type="match status" value="1"/>
</dbReference>
<dbReference type="OrthoDB" id="9803773at2"/>
<dbReference type="InterPro" id="IPR013264">
    <property type="entry name" value="DNAG_N"/>
</dbReference>
<feature type="zinc finger region" description="CHC2-type" evidence="12 14">
    <location>
        <begin position="38"/>
        <end position="62"/>
    </location>
</feature>
<comment type="function">
    <text evidence="12 13">RNA polymerase that catalyzes the synthesis of short RNA molecules used as primers for DNA polymerase during DNA replication.</text>
</comment>
<dbReference type="PATRIC" id="fig|1391654.3.peg.8616"/>
<dbReference type="InterPro" id="IPR050219">
    <property type="entry name" value="DnaG_primase"/>
</dbReference>
<dbReference type="SMART" id="SM00400">
    <property type="entry name" value="ZnF_CHCC"/>
    <property type="match status" value="1"/>
</dbReference>
<keyword evidence="18" id="KW-1185">Reference proteome</keyword>
<reference evidence="17 18" key="1">
    <citation type="submission" date="2015-08" db="EMBL/GenBank/DDBJ databases">
        <authorList>
            <person name="Babu N.S."/>
            <person name="Beckwith C.J."/>
            <person name="Beseler K.G."/>
            <person name="Brison A."/>
            <person name="Carone J.V."/>
            <person name="Caskin T.P."/>
            <person name="Diamond M."/>
            <person name="Durham M.E."/>
            <person name="Foxe J.M."/>
            <person name="Go M."/>
            <person name="Henderson B.A."/>
            <person name="Jones I.B."/>
            <person name="McGettigan J.A."/>
            <person name="Micheletti S.J."/>
            <person name="Nasrallah M.E."/>
            <person name="Ortiz D."/>
            <person name="Piller C.R."/>
            <person name="Privatt S.R."/>
            <person name="Schneider S.L."/>
            <person name="Sharp S."/>
            <person name="Smith T.C."/>
            <person name="Stanton J.D."/>
            <person name="Ullery H.E."/>
            <person name="Wilson R.J."/>
            <person name="Serrano M.G."/>
            <person name="Buck G."/>
            <person name="Lee V."/>
            <person name="Wang Y."/>
            <person name="Carvalho R."/>
            <person name="Voegtly L."/>
            <person name="Shi R."/>
            <person name="Duckworth R."/>
            <person name="Johnson A."/>
            <person name="Loviza R."/>
            <person name="Walstead R."/>
            <person name="Shah Z."/>
            <person name="Kiflezghi M."/>
            <person name="Wade K."/>
            <person name="Ball S.L."/>
            <person name="Bradley K.W."/>
            <person name="Asai D.J."/>
            <person name="Bowman C.A."/>
            <person name="Russell D.A."/>
            <person name="Pope W.H."/>
            <person name="Jacobs-Sera D."/>
            <person name="Hendrix R.W."/>
            <person name="Hatfull G.F."/>
        </authorList>
    </citation>
    <scope>NUCLEOTIDE SEQUENCE [LARGE SCALE GENOMIC DNA]</scope>
    <source>
        <strain evidence="17 18">DSM 27648</strain>
    </source>
</reference>
<evidence type="ECO:0000259" key="16">
    <source>
        <dbReference type="PROSITE" id="PS50880"/>
    </source>
</evidence>
<keyword evidence="7 12" id="KW-0863">Zinc-finger</keyword>
<dbReference type="SUPFAM" id="SSF56731">
    <property type="entry name" value="DNA primase core"/>
    <property type="match status" value="1"/>
</dbReference>
<dbReference type="SMART" id="SM00493">
    <property type="entry name" value="TOPRIM"/>
    <property type="match status" value="1"/>
</dbReference>
<dbReference type="HAMAP" id="MF_00974">
    <property type="entry name" value="DNA_primase_DnaG"/>
    <property type="match status" value="1"/>
</dbReference>
<dbReference type="GO" id="GO:0003677">
    <property type="term" value="F:DNA binding"/>
    <property type="evidence" value="ECO:0007669"/>
    <property type="project" value="UniProtKB-KW"/>
</dbReference>
<keyword evidence="10 12" id="KW-0238">DNA-binding</keyword>
<feature type="domain" description="Toprim" evidence="16">
    <location>
        <begin position="281"/>
        <end position="362"/>
    </location>
</feature>
<keyword evidence="1 12" id="KW-0240">DNA-directed RNA polymerase</keyword>
<dbReference type="InterPro" id="IPR034151">
    <property type="entry name" value="TOPRIM_DnaG_bac"/>
</dbReference>
<dbReference type="Gene3D" id="3.40.1360.10">
    <property type="match status" value="1"/>
</dbReference>